<keyword evidence="1" id="KW-1133">Transmembrane helix</keyword>
<name>L8JG51_9GAMM</name>
<comment type="caution">
    <text evidence="2">The sequence shown here is derived from an EMBL/GenBank/DDBJ whole genome shotgun (WGS) entry which is preliminary data.</text>
</comment>
<accession>L8JG51</accession>
<dbReference type="PATRIC" id="fig|1056511.3.peg.1022"/>
<dbReference type="AlphaFoldDB" id="L8JG51"/>
<evidence type="ECO:0000313" key="3">
    <source>
        <dbReference type="Proteomes" id="UP000011134"/>
    </source>
</evidence>
<gene>
    <name evidence="2" type="ORF">C942_04192</name>
</gene>
<keyword evidence="1" id="KW-0812">Transmembrane</keyword>
<proteinExistence type="predicted"/>
<reference evidence="2 3" key="1">
    <citation type="submission" date="2012-12" db="EMBL/GenBank/DDBJ databases">
        <title>Genome Assembly of Photobacterium sp. AK15.</title>
        <authorList>
            <person name="Khatri I."/>
            <person name="Vaidya B."/>
            <person name="Srinivas T.N.R."/>
            <person name="Subramanian S."/>
            <person name="Pinnaka A."/>
        </authorList>
    </citation>
    <scope>NUCLEOTIDE SEQUENCE [LARGE SCALE GENOMIC DNA]</scope>
    <source>
        <strain evidence="2 3">AK15</strain>
    </source>
</reference>
<keyword evidence="1" id="KW-0472">Membrane</keyword>
<protein>
    <submittedName>
        <fullName evidence="2">Uncharacterized protein</fullName>
    </submittedName>
</protein>
<organism evidence="2 3">
    <name type="scientific">Photobacterium marinum</name>
    <dbReference type="NCBI Taxonomy" id="1056511"/>
    <lineage>
        <taxon>Bacteria</taxon>
        <taxon>Pseudomonadati</taxon>
        <taxon>Pseudomonadota</taxon>
        <taxon>Gammaproteobacteria</taxon>
        <taxon>Vibrionales</taxon>
        <taxon>Vibrionaceae</taxon>
        <taxon>Photobacterium</taxon>
    </lineage>
</organism>
<evidence type="ECO:0000256" key="1">
    <source>
        <dbReference type="SAM" id="Phobius"/>
    </source>
</evidence>
<sequence length="278" mass="32062">MSRIPPIKITPIKLIIPAMFALTLFPVFYKIEAQDLKLPQCQDEEIVNTVVDFFISESVWSAYGESKIKEMINSSIHTANLTLKNSCVPMRRQSGKLYQVDMTIQAFDPDLASYRNQLLRVTEPTIIKEITQKPNHYYALVVDDLPDDILGKTDVYLDPQFLILSDQAEKYTLEHELGHLANAWHDDTSWNSSLSKYLEEYTPDAHKNELHAYARGYNCAGRRTIMSQSSVYYLQLPIYSSPDIFFGDETCGDHEHADNARQLREYARRLKDKMKNNV</sequence>
<keyword evidence="3" id="KW-1185">Reference proteome</keyword>
<evidence type="ECO:0000313" key="2">
    <source>
        <dbReference type="EMBL" id="ELR66494.1"/>
    </source>
</evidence>
<dbReference type="SUPFAM" id="SSF55486">
    <property type="entry name" value="Metalloproteases ('zincins'), catalytic domain"/>
    <property type="match status" value="1"/>
</dbReference>
<dbReference type="EMBL" id="AMZO01000006">
    <property type="protein sequence ID" value="ELR66494.1"/>
    <property type="molecule type" value="Genomic_DNA"/>
</dbReference>
<feature type="transmembrane region" description="Helical" evidence="1">
    <location>
        <begin position="12"/>
        <end position="29"/>
    </location>
</feature>
<dbReference type="Proteomes" id="UP000011134">
    <property type="component" value="Unassembled WGS sequence"/>
</dbReference>